<reference evidence="1" key="1">
    <citation type="submission" date="2019-08" db="EMBL/GenBank/DDBJ databases">
        <authorList>
            <person name="Kucharzyk K."/>
            <person name="Murdoch R.W."/>
            <person name="Higgins S."/>
            <person name="Loffler F."/>
        </authorList>
    </citation>
    <scope>NUCLEOTIDE SEQUENCE</scope>
</reference>
<dbReference type="AlphaFoldDB" id="A0A645EX15"/>
<name>A0A645EX15_9ZZZZ</name>
<dbReference type="EMBL" id="VSSQ01050901">
    <property type="protein sequence ID" value="MPN04984.1"/>
    <property type="molecule type" value="Genomic_DNA"/>
</dbReference>
<sequence length="164" mass="18886">MLALLCENRRFFFRRDEEGACSGFDFCKTRLAFSFEAARSRVLDEHIARVLRKSSAYMIKRGALWRSDLIQNDQLVEFTYVFVCQPDLGRFCGGFRIEEDRTAHCDKLERGLIGHQVFADARGNIHYGERAACGYGGGFVRLRFRRCGRKGRGRCLRRGGGFRP</sequence>
<protein>
    <submittedName>
        <fullName evidence="1">Uncharacterized protein</fullName>
    </submittedName>
</protein>
<evidence type="ECO:0000313" key="1">
    <source>
        <dbReference type="EMBL" id="MPN04984.1"/>
    </source>
</evidence>
<organism evidence="1">
    <name type="scientific">bioreactor metagenome</name>
    <dbReference type="NCBI Taxonomy" id="1076179"/>
    <lineage>
        <taxon>unclassified sequences</taxon>
        <taxon>metagenomes</taxon>
        <taxon>ecological metagenomes</taxon>
    </lineage>
</organism>
<accession>A0A645EX15</accession>
<proteinExistence type="predicted"/>
<comment type="caution">
    <text evidence="1">The sequence shown here is derived from an EMBL/GenBank/DDBJ whole genome shotgun (WGS) entry which is preliminary data.</text>
</comment>
<gene>
    <name evidence="1" type="ORF">SDC9_152233</name>
</gene>